<dbReference type="Proteomes" id="UP000226267">
    <property type="component" value="Segment"/>
</dbReference>
<evidence type="ECO:0000313" key="1">
    <source>
        <dbReference type="EMBL" id="ALF01263.1"/>
    </source>
</evidence>
<organism evidence="1 2">
    <name type="scientific">Arthrobacter phage Brent</name>
    <dbReference type="NCBI Taxonomy" id="1701798"/>
    <lineage>
        <taxon>Viruses</taxon>
        <taxon>Duplodnaviria</taxon>
        <taxon>Heunggongvirae</taxon>
        <taxon>Uroviricota</taxon>
        <taxon>Caudoviricetes</taxon>
        <taxon>Berryhillviridae</taxon>
        <taxon>Jawnskivirus</taxon>
        <taxon>Jawnskivirus brent</taxon>
        <taxon>Marthavirus brent</taxon>
    </lineage>
</organism>
<name>A0A0M5M1A4_9CAUD</name>
<gene>
    <name evidence="1" type="ORF">SEA_BRENT_52</name>
</gene>
<dbReference type="EMBL" id="KT365401">
    <property type="protein sequence ID" value="ALF01263.1"/>
    <property type="molecule type" value="Genomic_DNA"/>
</dbReference>
<protein>
    <submittedName>
        <fullName evidence="1">Uncharacterized protein</fullName>
    </submittedName>
</protein>
<evidence type="ECO:0000313" key="2">
    <source>
        <dbReference type="Proteomes" id="UP000226267"/>
    </source>
</evidence>
<dbReference type="OrthoDB" id="20315at10239"/>
<sequence>MTAIFETMIEERRAEQRAAERAQEREEKLYEFLSVAAKFTDVCRLLTAGEPVLVAGHSLSISEDASTVELGAVFVDVEGVQHVAHGLFEGDVPPFDAVLLAASATVRDVAERLGLVELEERLTL</sequence>
<accession>A0A0M5M1A4</accession>
<reference evidence="1 2" key="1">
    <citation type="submission" date="2015-08" db="EMBL/GenBank/DDBJ databases">
        <authorList>
            <person name="London S.C."/>
            <person name="Barrett N.A."/>
            <person name="Buerkert T.R."/>
            <person name="Cautela J.A."/>
            <person name="Egan M.S."/>
            <person name="Erb J.E."/>
            <person name="Garrigan K.E."/>
            <person name="Hagan D.J."/>
            <person name="Hartwell M.C."/>
            <person name="Hyduchak K.M."/>
            <person name="Jacob A.E."/>
            <person name="Lamey M.E."/>
            <person name="Lindemann J.M."/>
            <person name="Martynyuk T."/>
            <person name="Mele F.E."/>
            <person name="Menninger J.E."/>
            <person name="Nabua C.T."/>
            <person name="Napoli C.K."/>
            <person name="Santiago L.M."/>
            <person name="Sweetman A.T."/>
            <person name="Weinstein J.L."/>
            <person name="Denigris D.M."/>
            <person name="King-Smith C."/>
            <person name="Lee-Soety J.Y."/>
            <person name="Delesalle V.A."/>
            <person name="Bradley K.W."/>
            <person name="Asai D.J."/>
            <person name="Bowman C.A."/>
            <person name="Russell D.A."/>
            <person name="Pope W.H."/>
            <person name="Jacobs-Sera D."/>
            <person name="Hendrix R.W."/>
            <person name="Hatfull G.F."/>
        </authorList>
    </citation>
    <scope>NUCLEOTIDE SEQUENCE [LARGE SCALE GENOMIC DNA]</scope>
</reference>
<keyword evidence="2" id="KW-1185">Reference proteome</keyword>
<proteinExistence type="predicted"/>